<keyword evidence="3" id="KW-0067">ATP-binding</keyword>
<organism evidence="3 4">
    <name type="scientific">Stegodyphus mimosarum</name>
    <name type="common">African social velvet spider</name>
    <dbReference type="NCBI Taxonomy" id="407821"/>
    <lineage>
        <taxon>Eukaryota</taxon>
        <taxon>Metazoa</taxon>
        <taxon>Ecdysozoa</taxon>
        <taxon>Arthropoda</taxon>
        <taxon>Chelicerata</taxon>
        <taxon>Arachnida</taxon>
        <taxon>Araneae</taxon>
        <taxon>Araneomorphae</taxon>
        <taxon>Entelegynae</taxon>
        <taxon>Eresoidea</taxon>
        <taxon>Eresidae</taxon>
        <taxon>Stegodyphus</taxon>
    </lineage>
</organism>
<sequence>MSGQKYPEKSSAYHNDDYESKGKTEGDSSSQRGQNVKKTVGISVKNVHGLYTKRGSNEWKALCGLNLDLCEDHITALLGHNGAGKTTTIKILTGRMSP</sequence>
<dbReference type="SUPFAM" id="SSF52540">
    <property type="entry name" value="P-loop containing nucleoside triphosphate hydrolases"/>
    <property type="match status" value="1"/>
</dbReference>
<dbReference type="Pfam" id="PF00005">
    <property type="entry name" value="ABC_tran"/>
    <property type="match status" value="1"/>
</dbReference>
<gene>
    <name evidence="3" type="ORF">X975_11682</name>
</gene>
<dbReference type="OrthoDB" id="8061355at2759"/>
<dbReference type="GO" id="GO:0016020">
    <property type="term" value="C:membrane"/>
    <property type="evidence" value="ECO:0007669"/>
    <property type="project" value="InterPro"/>
</dbReference>
<dbReference type="Proteomes" id="UP000054359">
    <property type="component" value="Unassembled WGS sequence"/>
</dbReference>
<keyword evidence="4" id="KW-1185">Reference proteome</keyword>
<feature type="non-terminal residue" evidence="3">
    <location>
        <position position="98"/>
    </location>
</feature>
<dbReference type="PANTHER" id="PTHR19229">
    <property type="entry name" value="ATP-BINDING CASSETTE TRANSPORTER SUBFAMILY A ABCA"/>
    <property type="match status" value="1"/>
</dbReference>
<dbReference type="GO" id="GO:0140359">
    <property type="term" value="F:ABC-type transporter activity"/>
    <property type="evidence" value="ECO:0007669"/>
    <property type="project" value="InterPro"/>
</dbReference>
<name>A0A087T5D8_STEMI</name>
<proteinExistence type="predicted"/>
<dbReference type="GO" id="GO:0005319">
    <property type="term" value="F:lipid transporter activity"/>
    <property type="evidence" value="ECO:0007669"/>
    <property type="project" value="TreeGrafter"/>
</dbReference>
<feature type="compositionally biased region" description="Polar residues" evidence="1">
    <location>
        <begin position="27"/>
        <end position="37"/>
    </location>
</feature>
<evidence type="ECO:0000313" key="4">
    <source>
        <dbReference type="Proteomes" id="UP000054359"/>
    </source>
</evidence>
<evidence type="ECO:0000313" key="3">
    <source>
        <dbReference type="EMBL" id="KFM60327.1"/>
    </source>
</evidence>
<dbReference type="Gene3D" id="3.40.50.300">
    <property type="entry name" value="P-loop containing nucleotide triphosphate hydrolases"/>
    <property type="match status" value="1"/>
</dbReference>
<evidence type="ECO:0000256" key="1">
    <source>
        <dbReference type="SAM" id="MobiDB-lite"/>
    </source>
</evidence>
<dbReference type="GO" id="GO:0005524">
    <property type="term" value="F:ATP binding"/>
    <property type="evidence" value="ECO:0007669"/>
    <property type="project" value="UniProtKB-KW"/>
</dbReference>
<feature type="compositionally biased region" description="Basic and acidic residues" evidence="1">
    <location>
        <begin position="14"/>
        <end position="26"/>
    </location>
</feature>
<dbReference type="EMBL" id="KK113498">
    <property type="protein sequence ID" value="KFM60327.1"/>
    <property type="molecule type" value="Genomic_DNA"/>
</dbReference>
<dbReference type="InterPro" id="IPR003439">
    <property type="entry name" value="ABC_transporter-like_ATP-bd"/>
</dbReference>
<protein>
    <submittedName>
        <fullName evidence="3">ATP-binding cassette sub-family A member 7</fullName>
    </submittedName>
</protein>
<dbReference type="STRING" id="407821.A0A087T5D8"/>
<dbReference type="InterPro" id="IPR026082">
    <property type="entry name" value="ABCA"/>
</dbReference>
<dbReference type="PANTHER" id="PTHR19229:SF250">
    <property type="entry name" value="ABC TRANSPORTER DOMAIN-CONTAINING PROTEIN-RELATED"/>
    <property type="match status" value="1"/>
</dbReference>
<evidence type="ECO:0000259" key="2">
    <source>
        <dbReference type="Pfam" id="PF00005"/>
    </source>
</evidence>
<accession>A0A087T5D8</accession>
<feature type="region of interest" description="Disordered" evidence="1">
    <location>
        <begin position="1"/>
        <end position="39"/>
    </location>
</feature>
<reference evidence="3 4" key="1">
    <citation type="submission" date="2013-11" db="EMBL/GenBank/DDBJ databases">
        <title>Genome sequencing of Stegodyphus mimosarum.</title>
        <authorList>
            <person name="Bechsgaard J."/>
        </authorList>
    </citation>
    <scope>NUCLEOTIDE SEQUENCE [LARGE SCALE GENOMIC DNA]</scope>
</reference>
<feature type="domain" description="ABC transporter" evidence="2">
    <location>
        <begin position="64"/>
        <end position="98"/>
    </location>
</feature>
<keyword evidence="3" id="KW-0547">Nucleotide-binding</keyword>
<dbReference type="AlphaFoldDB" id="A0A087T5D8"/>
<dbReference type="InterPro" id="IPR027417">
    <property type="entry name" value="P-loop_NTPase"/>
</dbReference>
<dbReference type="GO" id="GO:0016887">
    <property type="term" value="F:ATP hydrolysis activity"/>
    <property type="evidence" value="ECO:0007669"/>
    <property type="project" value="InterPro"/>
</dbReference>